<feature type="domain" description="SAC" evidence="4">
    <location>
        <begin position="137"/>
        <end position="451"/>
    </location>
</feature>
<evidence type="ECO:0000256" key="3">
    <source>
        <dbReference type="ARBA" id="ARBA00023136"/>
    </source>
</evidence>
<dbReference type="PANTHER" id="PTHR45738:SF5">
    <property type="entry name" value="POLYPHOSPHOINOSITIDE PHOSPHATASE"/>
    <property type="match status" value="1"/>
</dbReference>
<proteinExistence type="predicted"/>
<dbReference type="EMBL" id="OU015569">
    <property type="protein sequence ID" value="CAG5097160.1"/>
    <property type="molecule type" value="Genomic_DNA"/>
</dbReference>
<gene>
    <name evidence="5" type="ORF">OKIOD_LOCUS6517</name>
</gene>
<keyword evidence="3" id="KW-0472">Membrane</keyword>
<dbReference type="PANTHER" id="PTHR45738">
    <property type="entry name" value="POLYPHOSPHOINOSITIDE PHOSPHATASE"/>
    <property type="match status" value="1"/>
</dbReference>
<accession>A0ABN7SF91</accession>
<comment type="subcellular location">
    <subcellularLocation>
        <location evidence="1">Endomembrane system</location>
    </subcellularLocation>
</comment>
<dbReference type="Proteomes" id="UP001158576">
    <property type="component" value="Chromosome XSR"/>
</dbReference>
<evidence type="ECO:0000313" key="6">
    <source>
        <dbReference type="Proteomes" id="UP001158576"/>
    </source>
</evidence>
<evidence type="ECO:0000259" key="4">
    <source>
        <dbReference type="PROSITE" id="PS50275"/>
    </source>
</evidence>
<evidence type="ECO:0000256" key="1">
    <source>
        <dbReference type="ARBA" id="ARBA00004308"/>
    </source>
</evidence>
<name>A0ABN7SF91_OIKDI</name>
<dbReference type="InterPro" id="IPR043573">
    <property type="entry name" value="Fig4-like"/>
</dbReference>
<evidence type="ECO:0000256" key="2">
    <source>
        <dbReference type="ARBA" id="ARBA00022801"/>
    </source>
</evidence>
<protein>
    <submittedName>
        <fullName evidence="5">Oidioi.mRNA.OKI2018_I69.XSR.g14959.t1.cds</fullName>
    </submittedName>
</protein>
<reference evidence="5 6" key="1">
    <citation type="submission" date="2021-04" db="EMBL/GenBank/DDBJ databases">
        <authorList>
            <person name="Bliznina A."/>
        </authorList>
    </citation>
    <scope>NUCLEOTIDE SEQUENCE [LARGE SCALE GENOMIC DNA]</scope>
</reference>
<dbReference type="PROSITE" id="PS50275">
    <property type="entry name" value="SAC"/>
    <property type="match status" value="1"/>
</dbReference>
<sequence length="679" mass="77828">MKIDRLYFYSSTTRWLILGANGNNSLFQILQISKNASCEVIDDHRLYTRDEVDGIISMAVGANVTPVGSAFGIIGLVRFFNGYYLHHVKSRQKVADLNGKTIYKILKTDYIYIPSSTARVEPKLEDKYLKGFALKYFNSVDLSTDFYYSKELNLTQPWPKCVSETDEIESRFSWNHHLCRQLPGRWSLTLIHGFVCSRQLSSLFNSPVLILIARRSSEFAGTRFNRRGCNFDGNVANEVETEQIVYRPGLHGGITSFVQHRGSVPIFWSQDMGSVPQKPPIEIDHSDPWYTASTNHFRKLHTRYRGPIIALNLVKHNSGGETSLGNLYQDVTKYINQFLPEELKIVWEWIDIAKLRKEGSFAEFQPLCDELTKKVGITKTPQKYQNGVIRVNCVDCLDRTNLTQVSIGLVALELQLRELEVPLNVNKDACGSIFQKVFEEHGDIIGYQYGGSQLVHTLKSYRGEDPLASKSKDILATISRYYSNTVSDNEKQIALDVFLLKTHPADRNLCTIQFRRDIFSYLERGPKLLTEVFPNNKNEEKANDDFQTSFEEYYIPGTIRQLSELFTFNLSIQYRNGWPSQLPGTSPKITKNVNLDFSPEPFEILSNEPLQENQPLQSTKTAITDYSLGSLCDFSVLSKFDDWDDIPFIKLSEYEPEEFTSRKIEPETYENSLLEALMW</sequence>
<dbReference type="InterPro" id="IPR002013">
    <property type="entry name" value="SAC_dom"/>
</dbReference>
<keyword evidence="6" id="KW-1185">Reference proteome</keyword>
<keyword evidence="2" id="KW-0378">Hydrolase</keyword>
<evidence type="ECO:0000313" key="5">
    <source>
        <dbReference type="EMBL" id="CAG5097160.1"/>
    </source>
</evidence>
<organism evidence="5 6">
    <name type="scientific">Oikopleura dioica</name>
    <name type="common">Tunicate</name>
    <dbReference type="NCBI Taxonomy" id="34765"/>
    <lineage>
        <taxon>Eukaryota</taxon>
        <taxon>Metazoa</taxon>
        <taxon>Chordata</taxon>
        <taxon>Tunicata</taxon>
        <taxon>Appendicularia</taxon>
        <taxon>Copelata</taxon>
        <taxon>Oikopleuridae</taxon>
        <taxon>Oikopleura</taxon>
    </lineage>
</organism>
<dbReference type="Pfam" id="PF02383">
    <property type="entry name" value="Syja_N"/>
    <property type="match status" value="1"/>
</dbReference>